<comment type="subunit">
    <text evidence="9">F-type ATPases have 2 components, CF(1) - the catalytic core - and CF(0) - the membrane proton channel. CF(1) and CF(0) have multiple subunits.</text>
</comment>
<evidence type="ECO:0000256" key="9">
    <source>
        <dbReference type="RuleBase" id="RU368017"/>
    </source>
</evidence>
<accession>A0A9P0F666</accession>
<gene>
    <name evidence="11" type="ORF">BEMITA_LOCUS9379</name>
</gene>
<feature type="coiled-coil region" evidence="10">
    <location>
        <begin position="169"/>
        <end position="214"/>
    </location>
</feature>
<dbReference type="Gene3D" id="1.20.5.2210">
    <property type="match status" value="1"/>
</dbReference>
<evidence type="ECO:0000256" key="10">
    <source>
        <dbReference type="SAM" id="Coils"/>
    </source>
</evidence>
<keyword evidence="8 9" id="KW-0472">Membrane</keyword>
<dbReference type="GO" id="GO:0046933">
    <property type="term" value="F:proton-transporting ATP synthase activity, rotational mechanism"/>
    <property type="evidence" value="ECO:0007669"/>
    <property type="project" value="TreeGrafter"/>
</dbReference>
<protein>
    <recommendedName>
        <fullName evidence="9">ATP synthase subunit b</fullName>
    </recommendedName>
</protein>
<dbReference type="Pfam" id="PF05405">
    <property type="entry name" value="Mt_ATP-synt_B"/>
    <property type="match status" value="1"/>
</dbReference>
<evidence type="ECO:0000313" key="11">
    <source>
        <dbReference type="EMBL" id="CAH0390677.1"/>
    </source>
</evidence>
<proteinExistence type="inferred from homology"/>
<evidence type="ECO:0000256" key="1">
    <source>
        <dbReference type="ARBA" id="ARBA00007479"/>
    </source>
</evidence>
<keyword evidence="4 9" id="KW-0375">Hydrogen ion transport</keyword>
<evidence type="ECO:0000256" key="6">
    <source>
        <dbReference type="ARBA" id="ARBA00023065"/>
    </source>
</evidence>
<evidence type="ECO:0000256" key="8">
    <source>
        <dbReference type="ARBA" id="ARBA00023136"/>
    </source>
</evidence>
<comment type="similarity">
    <text evidence="1 9">Belongs to the eukaryotic ATPase B chain family.</text>
</comment>
<keyword evidence="2 9" id="KW-0813">Transport</keyword>
<comment type="function">
    <text evidence="9">Subunit b, of the mitochondrial membrane ATP synthase complex (F(1)F(0) ATP synthase or Complex V) that produces ATP from ADP in the presence of a proton gradient across the membrane which is generated by electron transport complexes of the respiratory chain. ATP synthase complex consist of a soluble F(1) head domain - the catalytic core - and a membrane F(1) domain - the membrane proton channel. These two domains are linked by a central stalk rotating inside the F(1) region and a stationary peripheral stalk. During catalysis, ATP synthesis in the catalytic domain of F(1) is coupled via a rotary mechanism of the central stalk subunits to proton translocation. In vivo, can only synthesize ATP although its ATP hydrolase activity can be activated artificially in vitro. Part of the complex F(0) domain. Part of the complex F(0) domain and the peripheric stalk, which acts as a stator to hold the catalytic alpha(3)beta(3) subcomplex and subunit a/ATP6 static relative to the rotary elements.</text>
</comment>
<dbReference type="EMBL" id="OU963866">
    <property type="protein sequence ID" value="CAH0390677.1"/>
    <property type="molecule type" value="Genomic_DNA"/>
</dbReference>
<name>A0A9P0F666_BEMTA</name>
<keyword evidence="6 9" id="KW-0406">Ion transport</keyword>
<comment type="subcellular location">
    <subcellularLocation>
        <location evidence="9">Mitochondrion</location>
    </subcellularLocation>
    <subcellularLocation>
        <location evidence="9">Mitochondrion inner membrane</location>
    </subcellularLocation>
</comment>
<evidence type="ECO:0000256" key="3">
    <source>
        <dbReference type="ARBA" id="ARBA00022547"/>
    </source>
</evidence>
<dbReference type="PANTHER" id="PTHR12733:SF3">
    <property type="entry name" value="ATP SYNTHASE F(0) COMPLEX SUBUNIT B1, MITOCHONDRIAL"/>
    <property type="match status" value="1"/>
</dbReference>
<evidence type="ECO:0000313" key="12">
    <source>
        <dbReference type="Proteomes" id="UP001152759"/>
    </source>
</evidence>
<keyword evidence="12" id="KW-1185">Reference proteome</keyword>
<dbReference type="SUPFAM" id="SSF161060">
    <property type="entry name" value="ATP synthase B chain-like"/>
    <property type="match status" value="1"/>
</dbReference>
<evidence type="ECO:0000256" key="7">
    <source>
        <dbReference type="ARBA" id="ARBA00023128"/>
    </source>
</evidence>
<dbReference type="InterPro" id="IPR008688">
    <property type="entry name" value="ATP_synth_Bsub_B/MI25"/>
</dbReference>
<evidence type="ECO:0000256" key="2">
    <source>
        <dbReference type="ARBA" id="ARBA00022448"/>
    </source>
</evidence>
<keyword evidence="7 9" id="KW-0496">Mitochondrion</keyword>
<evidence type="ECO:0000256" key="5">
    <source>
        <dbReference type="ARBA" id="ARBA00022792"/>
    </source>
</evidence>
<dbReference type="KEGG" id="btab:109040850"/>
<sequence>MLARQLLRAGNLRHTSRVFSSSQVTPPAPSQSPLEAAYKKYVVDAKPWEKPVIPVMVTEGPERDEKNFPRPTIKLHADPCRFLFIPESWFDMLYNKLGVTGPYTLGGGYIMYLFSKEIWVMDHDLPYVACLFTVLAGTYYKYGDLIARYFIDNMEREENIMKNWKLKNMQAHEDNIKMFEKEIWRSESQKEIFVAKKENVLMQLEAEYRRRANEVYQQVKRRLDYQLQIQTIDRRIAHKHMVNWIIDNVKKSITPQQEKESLKKCFADLQSLAAKA</sequence>
<keyword evidence="5 9" id="KW-0999">Mitochondrion inner membrane</keyword>
<organism evidence="11 12">
    <name type="scientific">Bemisia tabaci</name>
    <name type="common">Sweetpotato whitefly</name>
    <name type="synonym">Aleurodes tabaci</name>
    <dbReference type="NCBI Taxonomy" id="7038"/>
    <lineage>
        <taxon>Eukaryota</taxon>
        <taxon>Metazoa</taxon>
        <taxon>Ecdysozoa</taxon>
        <taxon>Arthropoda</taxon>
        <taxon>Hexapoda</taxon>
        <taxon>Insecta</taxon>
        <taxon>Pterygota</taxon>
        <taxon>Neoptera</taxon>
        <taxon>Paraneoptera</taxon>
        <taxon>Hemiptera</taxon>
        <taxon>Sternorrhyncha</taxon>
        <taxon>Aleyrodoidea</taxon>
        <taxon>Aleyrodidae</taxon>
        <taxon>Aleyrodinae</taxon>
        <taxon>Bemisia</taxon>
    </lineage>
</organism>
<reference evidence="11" key="1">
    <citation type="submission" date="2021-12" db="EMBL/GenBank/DDBJ databases">
        <authorList>
            <person name="King R."/>
        </authorList>
    </citation>
    <scope>NUCLEOTIDE SEQUENCE</scope>
</reference>
<evidence type="ECO:0000256" key="4">
    <source>
        <dbReference type="ARBA" id="ARBA00022781"/>
    </source>
</evidence>
<keyword evidence="10" id="KW-0175">Coiled coil</keyword>
<dbReference type="Proteomes" id="UP001152759">
    <property type="component" value="Chromosome 5"/>
</dbReference>
<dbReference type="PANTHER" id="PTHR12733">
    <property type="entry name" value="MITOCHONDRIAL ATP SYNTHASE B CHAIN"/>
    <property type="match status" value="1"/>
</dbReference>
<dbReference type="InterPro" id="IPR013837">
    <property type="entry name" value="ATP_synth_F0_suB"/>
</dbReference>
<keyword evidence="3 9" id="KW-0138">CF(0)</keyword>
<dbReference type="GO" id="GO:0005743">
    <property type="term" value="C:mitochondrial inner membrane"/>
    <property type="evidence" value="ECO:0007669"/>
    <property type="project" value="UniProtKB-SubCell"/>
</dbReference>
<dbReference type="GO" id="GO:0045259">
    <property type="term" value="C:proton-transporting ATP synthase complex"/>
    <property type="evidence" value="ECO:0007669"/>
    <property type="project" value="UniProtKB-KW"/>
</dbReference>
<dbReference type="AlphaFoldDB" id="A0A9P0F666"/>